<name>A0A397Q391_9HYPH</name>
<feature type="transmembrane region" description="Helical" evidence="8">
    <location>
        <begin position="261"/>
        <end position="283"/>
    </location>
</feature>
<dbReference type="OrthoDB" id="9784671at2"/>
<dbReference type="Gene3D" id="3.40.1710.10">
    <property type="entry name" value="abc type-2 transporter like domain"/>
    <property type="match status" value="1"/>
</dbReference>
<evidence type="ECO:0000256" key="3">
    <source>
        <dbReference type="ARBA" id="ARBA00022448"/>
    </source>
</evidence>
<dbReference type="InterPro" id="IPR013525">
    <property type="entry name" value="ABC2_TM"/>
</dbReference>
<evidence type="ECO:0000256" key="8">
    <source>
        <dbReference type="SAM" id="Phobius"/>
    </source>
</evidence>
<dbReference type="GO" id="GO:0005886">
    <property type="term" value="C:plasma membrane"/>
    <property type="evidence" value="ECO:0007669"/>
    <property type="project" value="UniProtKB-SubCell"/>
</dbReference>
<evidence type="ECO:0000256" key="7">
    <source>
        <dbReference type="ARBA" id="ARBA00023136"/>
    </source>
</evidence>
<dbReference type="Pfam" id="PF12698">
    <property type="entry name" value="ABC2_membrane_3"/>
    <property type="match status" value="1"/>
</dbReference>
<feature type="transmembrane region" description="Helical" evidence="8">
    <location>
        <begin position="31"/>
        <end position="50"/>
    </location>
</feature>
<keyword evidence="4" id="KW-1003">Cell membrane</keyword>
<keyword evidence="11" id="KW-1185">Reference proteome</keyword>
<dbReference type="EMBL" id="QXDF01000001">
    <property type="protein sequence ID" value="RIA55990.1"/>
    <property type="molecule type" value="Genomic_DNA"/>
</dbReference>
<evidence type="ECO:0000256" key="4">
    <source>
        <dbReference type="ARBA" id="ARBA00022475"/>
    </source>
</evidence>
<comment type="subcellular location">
    <subcellularLocation>
        <location evidence="1">Cell membrane</location>
        <topology evidence="1">Multi-pass membrane protein</topology>
    </subcellularLocation>
</comment>
<feature type="transmembrane region" description="Helical" evidence="8">
    <location>
        <begin position="295"/>
        <end position="312"/>
    </location>
</feature>
<feature type="transmembrane region" description="Helical" evidence="8">
    <location>
        <begin position="332"/>
        <end position="351"/>
    </location>
</feature>
<feature type="transmembrane region" description="Helical" evidence="8">
    <location>
        <begin position="231"/>
        <end position="255"/>
    </location>
</feature>
<comment type="similarity">
    <text evidence="2">Belongs to the ABC-2 integral membrane protein family.</text>
</comment>
<reference evidence="10 11" key="1">
    <citation type="submission" date="2018-08" db="EMBL/GenBank/DDBJ databases">
        <title>Genomic Encyclopedia of Archaeal and Bacterial Type Strains, Phase II (KMG-II): from individual species to whole genera.</title>
        <authorList>
            <person name="Goeker M."/>
        </authorList>
    </citation>
    <scope>NUCLEOTIDE SEQUENCE [LARGE SCALE GENOMIC DNA]</scope>
    <source>
        <strain evidence="10 11">DSM 5002</strain>
    </source>
</reference>
<keyword evidence="5 8" id="KW-0812">Transmembrane</keyword>
<evidence type="ECO:0000259" key="9">
    <source>
        <dbReference type="PROSITE" id="PS51012"/>
    </source>
</evidence>
<dbReference type="GO" id="GO:0140359">
    <property type="term" value="F:ABC-type transporter activity"/>
    <property type="evidence" value="ECO:0007669"/>
    <property type="project" value="InterPro"/>
</dbReference>
<gene>
    <name evidence="10" type="ORF">BXY53_1079</name>
</gene>
<feature type="domain" description="ABC transmembrane type-2" evidence="9">
    <location>
        <begin position="137"/>
        <end position="375"/>
    </location>
</feature>
<keyword evidence="6 8" id="KW-1133">Transmembrane helix</keyword>
<feature type="transmembrane region" description="Helical" evidence="8">
    <location>
        <begin position="181"/>
        <end position="205"/>
    </location>
</feature>
<accession>A0A397Q391</accession>
<dbReference type="PANTHER" id="PTHR30294:SF29">
    <property type="entry name" value="MULTIDRUG ABC TRANSPORTER PERMEASE YBHS-RELATED"/>
    <property type="match status" value="1"/>
</dbReference>
<evidence type="ECO:0000313" key="10">
    <source>
        <dbReference type="EMBL" id="RIA55990.1"/>
    </source>
</evidence>
<evidence type="ECO:0000256" key="2">
    <source>
        <dbReference type="ARBA" id="ARBA00007783"/>
    </source>
</evidence>
<sequence>MSPAASSGRWRRFGALLVKESIQIVRDPSSILIAFVLPLILLFLFGYGISLDTNLVRVGLVVEATDAPSQSLAGSFQGSRYFEIVPAQDRREVIPKLIAGDIRGIVVIPENFGAEVAHDPQSARIQVITDATNPNTAKFVENYARGVWQTWLALRTQEAPPQAPVTLEPRYWFNPELTSRYFLVPGSITIIMALVGTLLTALVVAREWERGTMEALMATPISIPELIFGKLLPYFALGLGAMAMCTAIAVFLFGVPFRGSFLALVIISSAFLVPALGQGLLISSATKNQFIASQVALLTGFLPAVLLSGFIFEISSMPQLVQWITYIVPARYLVPSLQSVFLVGDIWPLFLRDIARMLAIGAVFLIFTALTTRKSLE</sequence>
<dbReference type="InterPro" id="IPR051449">
    <property type="entry name" value="ABC-2_transporter_component"/>
</dbReference>
<keyword evidence="3" id="KW-0813">Transport</keyword>
<evidence type="ECO:0000313" key="11">
    <source>
        <dbReference type="Proteomes" id="UP000266273"/>
    </source>
</evidence>
<keyword evidence="7 8" id="KW-0472">Membrane</keyword>
<feature type="transmembrane region" description="Helical" evidence="8">
    <location>
        <begin position="358"/>
        <end position="376"/>
    </location>
</feature>
<comment type="caution">
    <text evidence="10">The sequence shown here is derived from an EMBL/GenBank/DDBJ whole genome shotgun (WGS) entry which is preliminary data.</text>
</comment>
<evidence type="ECO:0000256" key="5">
    <source>
        <dbReference type="ARBA" id="ARBA00022692"/>
    </source>
</evidence>
<protein>
    <submittedName>
        <fullName evidence="10">ABC-2 type transport system permease protein</fullName>
    </submittedName>
</protein>
<dbReference type="InterPro" id="IPR047817">
    <property type="entry name" value="ABC2_TM_bact-type"/>
</dbReference>
<dbReference type="PROSITE" id="PS51012">
    <property type="entry name" value="ABC_TM2"/>
    <property type="match status" value="1"/>
</dbReference>
<evidence type="ECO:0000256" key="6">
    <source>
        <dbReference type="ARBA" id="ARBA00022989"/>
    </source>
</evidence>
<dbReference type="AlphaFoldDB" id="A0A397Q391"/>
<dbReference type="RefSeq" id="WP_119060827.1">
    <property type="nucleotide sequence ID" value="NZ_QXDF01000001.1"/>
</dbReference>
<organism evidence="10 11">
    <name type="scientific">Dichotomicrobium thermohalophilum</name>
    <dbReference type="NCBI Taxonomy" id="933063"/>
    <lineage>
        <taxon>Bacteria</taxon>
        <taxon>Pseudomonadati</taxon>
        <taxon>Pseudomonadota</taxon>
        <taxon>Alphaproteobacteria</taxon>
        <taxon>Hyphomicrobiales</taxon>
        <taxon>Hyphomicrobiaceae</taxon>
        <taxon>Dichotomicrobium</taxon>
    </lineage>
</organism>
<evidence type="ECO:0000256" key="1">
    <source>
        <dbReference type="ARBA" id="ARBA00004651"/>
    </source>
</evidence>
<proteinExistence type="inferred from homology"/>
<dbReference type="Proteomes" id="UP000266273">
    <property type="component" value="Unassembled WGS sequence"/>
</dbReference>
<dbReference type="PANTHER" id="PTHR30294">
    <property type="entry name" value="MEMBRANE COMPONENT OF ABC TRANSPORTER YHHJ-RELATED"/>
    <property type="match status" value="1"/>
</dbReference>